<dbReference type="Proteomes" id="UP001470230">
    <property type="component" value="Unassembled WGS sequence"/>
</dbReference>
<evidence type="ECO:0000313" key="1">
    <source>
        <dbReference type="EMBL" id="KAK8895169.1"/>
    </source>
</evidence>
<organism evidence="1 2">
    <name type="scientific">Tritrichomonas musculus</name>
    <dbReference type="NCBI Taxonomy" id="1915356"/>
    <lineage>
        <taxon>Eukaryota</taxon>
        <taxon>Metamonada</taxon>
        <taxon>Parabasalia</taxon>
        <taxon>Tritrichomonadida</taxon>
        <taxon>Tritrichomonadidae</taxon>
        <taxon>Tritrichomonas</taxon>
    </lineage>
</organism>
<sequence length="203" mass="24271">MKAEKKEMIVLYIKNKEMNWAPITKQTKSLRDKTNEKIRILGKKYYIIKEIFDKLNFKRDDIFIIGKELEDEYKDVKQNIHLQNQTRRMKEALYCWYAEHFFNEISIPNSVFLNNLILKSNRISKKKPISKTKTRIKEPKNAFTKQNKPPITKEKENIEPSLIINQEIDSFAFSNISKEIRNDESIPALEENLNFNFDTFLNF</sequence>
<protein>
    <submittedName>
        <fullName evidence="1">Uncharacterized protein</fullName>
    </submittedName>
</protein>
<name>A0ABR2KVP4_9EUKA</name>
<dbReference type="EMBL" id="JAPFFF010000003">
    <property type="protein sequence ID" value="KAK8895169.1"/>
    <property type="molecule type" value="Genomic_DNA"/>
</dbReference>
<evidence type="ECO:0000313" key="2">
    <source>
        <dbReference type="Proteomes" id="UP001470230"/>
    </source>
</evidence>
<proteinExistence type="predicted"/>
<comment type="caution">
    <text evidence="1">The sequence shown here is derived from an EMBL/GenBank/DDBJ whole genome shotgun (WGS) entry which is preliminary data.</text>
</comment>
<gene>
    <name evidence="1" type="ORF">M9Y10_023611</name>
</gene>
<accession>A0ABR2KVP4</accession>
<reference evidence="1 2" key="1">
    <citation type="submission" date="2024-04" db="EMBL/GenBank/DDBJ databases">
        <title>Tritrichomonas musculus Genome.</title>
        <authorList>
            <person name="Alves-Ferreira E."/>
            <person name="Grigg M."/>
            <person name="Lorenzi H."/>
            <person name="Galac M."/>
        </authorList>
    </citation>
    <scope>NUCLEOTIDE SEQUENCE [LARGE SCALE GENOMIC DNA]</scope>
    <source>
        <strain evidence="1 2">EAF2021</strain>
    </source>
</reference>
<keyword evidence="2" id="KW-1185">Reference proteome</keyword>